<keyword evidence="4 6" id="KW-0804">Transcription</keyword>
<feature type="compositionally biased region" description="Basic residues" evidence="7">
    <location>
        <begin position="201"/>
        <end position="216"/>
    </location>
</feature>
<keyword evidence="3 6" id="KW-0805">Transcription regulation</keyword>
<dbReference type="InterPro" id="IPR038933">
    <property type="entry name" value="Ovate"/>
</dbReference>
<organism evidence="9 10">
    <name type="scientific">Apostasia shenzhenica</name>
    <dbReference type="NCBI Taxonomy" id="1088818"/>
    <lineage>
        <taxon>Eukaryota</taxon>
        <taxon>Viridiplantae</taxon>
        <taxon>Streptophyta</taxon>
        <taxon>Embryophyta</taxon>
        <taxon>Tracheophyta</taxon>
        <taxon>Spermatophyta</taxon>
        <taxon>Magnoliopsida</taxon>
        <taxon>Liliopsida</taxon>
        <taxon>Asparagales</taxon>
        <taxon>Orchidaceae</taxon>
        <taxon>Apostasioideae</taxon>
        <taxon>Apostasia</taxon>
    </lineage>
</organism>
<comment type="subcellular location">
    <subcellularLocation>
        <location evidence="1 6">Nucleus</location>
    </subcellularLocation>
</comment>
<reference evidence="9 10" key="1">
    <citation type="journal article" date="2017" name="Nature">
        <title>The Apostasia genome and the evolution of orchids.</title>
        <authorList>
            <person name="Zhang G.Q."/>
            <person name="Liu K.W."/>
            <person name="Li Z."/>
            <person name="Lohaus R."/>
            <person name="Hsiao Y.Y."/>
            <person name="Niu S.C."/>
            <person name="Wang J.Y."/>
            <person name="Lin Y.C."/>
            <person name="Xu Q."/>
            <person name="Chen L.J."/>
            <person name="Yoshida K."/>
            <person name="Fujiwara S."/>
            <person name="Wang Z.W."/>
            <person name="Zhang Y.Q."/>
            <person name="Mitsuda N."/>
            <person name="Wang M."/>
            <person name="Liu G.H."/>
            <person name="Pecoraro L."/>
            <person name="Huang H.X."/>
            <person name="Xiao X.J."/>
            <person name="Lin M."/>
            <person name="Wu X.Y."/>
            <person name="Wu W.L."/>
            <person name="Chen Y.Y."/>
            <person name="Chang S.B."/>
            <person name="Sakamoto S."/>
            <person name="Ohme-Takagi M."/>
            <person name="Yagi M."/>
            <person name="Zeng S.J."/>
            <person name="Shen C.Y."/>
            <person name="Yeh C.M."/>
            <person name="Luo Y.B."/>
            <person name="Tsai W.C."/>
            <person name="Van de Peer Y."/>
            <person name="Liu Z.J."/>
        </authorList>
    </citation>
    <scope>NUCLEOTIDE SEQUENCE [LARGE SCALE GENOMIC DNA]</scope>
    <source>
        <strain evidence="10">cv. Shenzhen</strain>
        <tissue evidence="9">Stem</tissue>
    </source>
</reference>
<dbReference type="STRING" id="1088818.A0A2I0BHA5"/>
<dbReference type="Proteomes" id="UP000236161">
    <property type="component" value="Unassembled WGS sequence"/>
</dbReference>
<feature type="region of interest" description="Disordered" evidence="7">
    <location>
        <begin position="97"/>
        <end position="116"/>
    </location>
</feature>
<proteinExistence type="predicted"/>
<dbReference type="NCBIfam" id="TIGR01568">
    <property type="entry name" value="A_thal_3678"/>
    <property type="match status" value="1"/>
</dbReference>
<name>A0A2I0BHA5_9ASPA</name>
<dbReference type="PANTHER" id="PTHR33057">
    <property type="entry name" value="TRANSCRIPTION REPRESSOR OFP7-RELATED"/>
    <property type="match status" value="1"/>
</dbReference>
<dbReference type="Pfam" id="PF04844">
    <property type="entry name" value="Ovate"/>
    <property type="match status" value="1"/>
</dbReference>
<dbReference type="GO" id="GO:0045892">
    <property type="term" value="P:negative regulation of DNA-templated transcription"/>
    <property type="evidence" value="ECO:0007669"/>
    <property type="project" value="UniProtKB-UniRule"/>
</dbReference>
<evidence type="ECO:0000256" key="5">
    <source>
        <dbReference type="ARBA" id="ARBA00023242"/>
    </source>
</evidence>
<dbReference type="PROSITE" id="PS51754">
    <property type="entry name" value="OVATE"/>
    <property type="match status" value="1"/>
</dbReference>
<feature type="domain" description="OVATE" evidence="8">
    <location>
        <begin position="327"/>
        <end position="386"/>
    </location>
</feature>
<keyword evidence="10" id="KW-1185">Reference proteome</keyword>
<protein>
    <recommendedName>
        <fullName evidence="6">Transcription repressor</fullName>
    </recommendedName>
    <alternativeName>
        <fullName evidence="6">Ovate family protein</fullName>
    </alternativeName>
</protein>
<gene>
    <name evidence="9" type="ORF">AXF42_Ash004679</name>
</gene>
<feature type="compositionally biased region" description="Basic and acidic residues" evidence="7">
    <location>
        <begin position="163"/>
        <end position="173"/>
    </location>
</feature>
<evidence type="ECO:0000259" key="8">
    <source>
        <dbReference type="PROSITE" id="PS51754"/>
    </source>
</evidence>
<dbReference type="InterPro" id="IPR006458">
    <property type="entry name" value="Ovate_C"/>
</dbReference>
<evidence type="ECO:0000256" key="3">
    <source>
        <dbReference type="ARBA" id="ARBA00023015"/>
    </source>
</evidence>
<dbReference type="PANTHER" id="PTHR33057:SF17">
    <property type="entry name" value="TRANSCRIPTION REPRESSOR OFP8"/>
    <property type="match status" value="1"/>
</dbReference>
<dbReference type="AlphaFoldDB" id="A0A2I0BHA5"/>
<evidence type="ECO:0000256" key="2">
    <source>
        <dbReference type="ARBA" id="ARBA00022491"/>
    </source>
</evidence>
<dbReference type="GO" id="GO:0005634">
    <property type="term" value="C:nucleus"/>
    <property type="evidence" value="ECO:0007669"/>
    <property type="project" value="UniProtKB-SubCell"/>
</dbReference>
<keyword evidence="5 6" id="KW-0539">Nucleus</keyword>
<dbReference type="EMBL" id="KZ451883">
    <property type="protein sequence ID" value="PKA67187.1"/>
    <property type="molecule type" value="Genomic_DNA"/>
</dbReference>
<feature type="compositionally biased region" description="Low complexity" evidence="7">
    <location>
        <begin position="177"/>
        <end position="188"/>
    </location>
</feature>
<evidence type="ECO:0000313" key="10">
    <source>
        <dbReference type="Proteomes" id="UP000236161"/>
    </source>
</evidence>
<evidence type="ECO:0000256" key="7">
    <source>
        <dbReference type="SAM" id="MobiDB-lite"/>
    </source>
</evidence>
<feature type="compositionally biased region" description="Low complexity" evidence="7">
    <location>
        <begin position="248"/>
        <end position="260"/>
    </location>
</feature>
<comment type="function">
    <text evidence="6">Transcriptional repressor that regulates multiple aspects of plant growth and development.</text>
</comment>
<evidence type="ECO:0000256" key="4">
    <source>
        <dbReference type="ARBA" id="ARBA00023163"/>
    </source>
</evidence>
<evidence type="ECO:0000256" key="1">
    <source>
        <dbReference type="ARBA" id="ARBA00004123"/>
    </source>
</evidence>
<accession>A0A2I0BHA5</accession>
<feature type="region of interest" description="Disordered" evidence="7">
    <location>
        <begin position="163"/>
        <end position="297"/>
    </location>
</feature>
<keyword evidence="2 6" id="KW-0678">Repressor</keyword>
<evidence type="ECO:0000256" key="6">
    <source>
        <dbReference type="RuleBase" id="RU367028"/>
    </source>
</evidence>
<sequence length="426" mass="48673">MEQKFRLKDRLSRIFRTPSLILRSSAANSAATTTGAASNRSFSAAASDIAHEPVFVPHHRANQADELHHALLWRSLSLDRRPSRRFVISGGCGGCRPSAPPPMKKEKVEVGGGGRGCQPVSTASVSESYCRHYHCFKEQENHKKKKEERFGFFSSVERVGENRDRREIDDSRVGRTSSTFSASSVSENSYRHYHCLEKQDKRRKKTKKNKTKKIRNRNLMSLSSDDDEECGFFSSEERDHKEEEETETFFSSRSFSSDSSEFYRRPSPKPKGQKKNAKKKKSSCRPQPRREMRRKRDWANGYHPLVSVSSSKEVEEEMEEDEKSFAVWKKTSDPYSDFRSSMVEMIIEKQIFGARDLERLLRSYLSLNSPANHPVILRAFADISESASFTSISFLDPSLFPIVLFHSCTKLLNLKAEIGNASLQTN</sequence>
<feature type="compositionally biased region" description="Basic residues" evidence="7">
    <location>
        <begin position="266"/>
        <end position="283"/>
    </location>
</feature>
<evidence type="ECO:0000313" key="9">
    <source>
        <dbReference type="EMBL" id="PKA67187.1"/>
    </source>
</evidence>
<dbReference type="OrthoDB" id="1928390at2759"/>